<gene>
    <name evidence="2" type="ORF">A6V37_03235</name>
</gene>
<proteinExistence type="predicted"/>
<dbReference type="OrthoDB" id="9801841at2"/>
<dbReference type="Pfam" id="PF02518">
    <property type="entry name" value="HATPase_c"/>
    <property type="match status" value="1"/>
</dbReference>
<dbReference type="SUPFAM" id="SSF55781">
    <property type="entry name" value="GAF domain-like"/>
    <property type="match status" value="1"/>
</dbReference>
<comment type="caution">
    <text evidence="2">The sequence shown here is derived from an EMBL/GenBank/DDBJ whole genome shotgun (WGS) entry which is preliminary data.</text>
</comment>
<dbReference type="InterPro" id="IPR027417">
    <property type="entry name" value="P-loop_NTPase"/>
</dbReference>
<dbReference type="Proteomes" id="UP000078116">
    <property type="component" value="Unassembled WGS sequence"/>
</dbReference>
<dbReference type="CDD" id="cd14014">
    <property type="entry name" value="STKc_PknB_like"/>
    <property type="match status" value="1"/>
</dbReference>
<dbReference type="Gene3D" id="1.10.510.10">
    <property type="entry name" value="Transferase(Phosphotransferase) domain 1"/>
    <property type="match status" value="1"/>
</dbReference>
<feature type="domain" description="Protein kinase" evidence="1">
    <location>
        <begin position="1"/>
        <end position="269"/>
    </location>
</feature>
<dbReference type="GO" id="GO:0004672">
    <property type="term" value="F:protein kinase activity"/>
    <property type="evidence" value="ECO:0007669"/>
    <property type="project" value="InterPro"/>
</dbReference>
<name>A0A1A9N949_9BURK</name>
<keyword evidence="2" id="KW-0418">Kinase</keyword>
<dbReference type="SUPFAM" id="SSF55874">
    <property type="entry name" value="ATPase domain of HSP90 chaperone/DNA topoisomerase II/histidine kinase"/>
    <property type="match status" value="1"/>
</dbReference>
<dbReference type="InterPro" id="IPR011009">
    <property type="entry name" value="Kinase-like_dom_sf"/>
</dbReference>
<dbReference type="PANTHER" id="PTHR43642">
    <property type="entry name" value="HYBRID SIGNAL TRANSDUCTION HISTIDINE KINASE G"/>
    <property type="match status" value="1"/>
</dbReference>
<sequence>MIELSGFGFETLCDDSEFVLSRVSRRDGAETWLAVTLPALQPAANSQARLEHAYELRSLLDGHFVTRPHALIEHRGSAALVLEDPGGISLSAMPMGSLPLSCFLAIAANLAAALGALHGRGLIHKDIRPANVLVNPETGGVALTGFGIASSVTGEPPASTPPDVTAAALAYLAPERTGRMNRPVDSRADLYSLGITFYEMLTGGFPYRANSPIEWIHCHIARPPIPLNELTRDVPPQLAAIVMRLLAKTAEERYQTAQGLESDLRHCLDAWKQTGRVDPFPLGAHDVAERLRIPERLYGREVQSAALNAAFDRVVRQGKPELVLVSGYSGIGKSSLVNELKKQLGPSYGQFAAGKFDQYKRDIPYTTLGQAFQSLTQQILDRGEAEVAHWRERLSEAVGSNGQLIVNLIPEVEDIIGPQPAVPELPAQEAQIRFHGVFGRFIGAFTQTGHPLVLFLDDLQWLDAGTICLLESLLAMPALQNVLLVGAYRDNEVGPAHPLSRTLTTIRELGVPVHDIVLTPLQSGDVARLVGETLHARTAEVDSLSQFIVEKTGGNPFFTVQFLRALAEEHHLVFDPVRRAWGWDMARLREARFSDSVVDLMVSKIGRVPAVTQAALKQFACFGNSATTALLTRVAGTSDTEVHRALADAVTAGLVFRREHGYAFLHDRVQEAAYALIPADERAAAHLRIGRMFAANAEGEDIEQNIFEIVNQYNRAAELIDDPAECERVVKFNLIAGRRAKMSSAYASASTYLSAGSALLGDEAWDTRYSLKFALESSLAECEFLTGDTSSAKERLASLSKRCTTLADRAAVTWLRVTLFTALDQSDLAVEICLEYLRAIGIDWDPHPTREQARSEYDRLLQQIGDSPIESLIDLPLLTDTDRRATLDVLTAVLPPAFFSDENLVCLVLSRMANLSIEHGNSDASSIGYAYLGMVAGPVFGDYEAGFRFGQLGLGLVDERGLQRFKPRVYMCFAYHVMPWTKHIRTGLPLLRRAFDAASESGDLTYTGFSSCCLVTSLLAAGDPLPDVEREAQQRLGVVQAAKFGLIVDIIGAQLQLVRSLRGLTASLGSFNDDAFDEAAFEQHLEADPCLAIATCWYWIRKLEGRYFAGDIADAMTAAEKAEPLLWTSSGHFELAEYHFYAALARARRYDDAAPEEQAEQLRKLVEHHAKLEIWAEHSPSNFASRAALVAGEIARIKGNEFEAMREYESAIRFAREQEFPLVEALAHEIAATFYMARGFATIAFVYLGNARLAYLRWGALAKVQALDRRYPNLVHEPANDAPTRSFVAEQLDVETVVKASQAISGEIVFEKLIHTLMTIVLEHAGAGRALLVLPRAETLWVEAEALAGREGVEVRLQHEVVTPRHLPTSILHHSIRTQERVLLDDASQPNPFSADEYLRSSRSRAVLCLPLMKQAKLMGVLYLENELAPGVFTPPRIAVLDLLASQAAISLENASLEEKEALLEEKEALLHEVHHRVKNNLQLISSLLNLQASRVTDKSVAGLFADSRNRVRSMALVHENLYRAGNFARIAMATHVKNLCGHLARAFDMRQMGVDLQVEVDDVQLDMNRAVSCGLIINELVSNALKHAFPDGRGGCVRVELGLVDEGRCRLTVADDGVGIAPGFSLDEADSLGLQLVHDLTHQLHGTLELSRTGGTSCSIVFNANGRG</sequence>
<dbReference type="PROSITE" id="PS00109">
    <property type="entry name" value="PROTEIN_KINASE_TYR"/>
    <property type="match status" value="1"/>
</dbReference>
<dbReference type="SUPFAM" id="SSF56112">
    <property type="entry name" value="Protein kinase-like (PK-like)"/>
    <property type="match status" value="1"/>
</dbReference>
<accession>A0A1A9N949</accession>
<evidence type="ECO:0000313" key="3">
    <source>
        <dbReference type="Proteomes" id="UP000078116"/>
    </source>
</evidence>
<protein>
    <submittedName>
        <fullName evidence="2">Protein kinase</fullName>
    </submittedName>
</protein>
<dbReference type="PROSITE" id="PS50011">
    <property type="entry name" value="PROTEIN_KINASE_DOM"/>
    <property type="match status" value="1"/>
</dbReference>
<dbReference type="InterPro" id="IPR041664">
    <property type="entry name" value="AAA_16"/>
</dbReference>
<reference evidence="2 3" key="1">
    <citation type="submission" date="2016-04" db="EMBL/GenBank/DDBJ databases">
        <title>Reclassification of Paraburkholderia panaciterrae (Farh et al. 2015) Dobritsa &amp; Samadpour 2016 as a later homotypic synonym of Paraburkholderia ginsengiterrae (Farh et al. 2015) Dobritsa &amp; Samadpour 2016.</title>
        <authorList>
            <person name="Dobritsa A.P."/>
            <person name="Kutumbaka K."/>
            <person name="Samadpour M."/>
        </authorList>
    </citation>
    <scope>NUCLEOTIDE SEQUENCE [LARGE SCALE GENOMIC DNA]</scope>
    <source>
        <strain evidence="2 3">DCY85</strain>
    </source>
</reference>
<dbReference type="SUPFAM" id="SSF52540">
    <property type="entry name" value="P-loop containing nucleoside triphosphate hydrolases"/>
    <property type="match status" value="1"/>
</dbReference>
<dbReference type="InterPro" id="IPR053159">
    <property type="entry name" value="Hybrid_Histidine_Kinase"/>
</dbReference>
<dbReference type="InterPro" id="IPR029016">
    <property type="entry name" value="GAF-like_dom_sf"/>
</dbReference>
<organism evidence="2 3">
    <name type="scientific">Paraburkholderia ginsengiterrae</name>
    <dbReference type="NCBI Taxonomy" id="1462993"/>
    <lineage>
        <taxon>Bacteria</taxon>
        <taxon>Pseudomonadati</taxon>
        <taxon>Pseudomonadota</taxon>
        <taxon>Betaproteobacteria</taxon>
        <taxon>Burkholderiales</taxon>
        <taxon>Burkholderiaceae</taxon>
        <taxon>Paraburkholderia</taxon>
    </lineage>
</organism>
<dbReference type="RefSeq" id="WP_064286160.1">
    <property type="nucleotide sequence ID" value="NZ_LXKA01000221.1"/>
</dbReference>
<dbReference type="InterPro" id="IPR000719">
    <property type="entry name" value="Prot_kinase_dom"/>
</dbReference>
<dbReference type="InterPro" id="IPR003018">
    <property type="entry name" value="GAF"/>
</dbReference>
<evidence type="ECO:0000259" key="1">
    <source>
        <dbReference type="PROSITE" id="PS50011"/>
    </source>
</evidence>
<dbReference type="Pfam" id="PF00069">
    <property type="entry name" value="Pkinase"/>
    <property type="match status" value="1"/>
</dbReference>
<dbReference type="Gene3D" id="3.30.565.10">
    <property type="entry name" value="Histidine kinase-like ATPase, C-terminal domain"/>
    <property type="match status" value="1"/>
</dbReference>
<evidence type="ECO:0000313" key="2">
    <source>
        <dbReference type="EMBL" id="OAJ61124.1"/>
    </source>
</evidence>
<dbReference type="InterPro" id="IPR003594">
    <property type="entry name" value="HATPase_dom"/>
</dbReference>
<dbReference type="InterPro" id="IPR008266">
    <property type="entry name" value="Tyr_kinase_AS"/>
</dbReference>
<dbReference type="Gene3D" id="3.30.450.40">
    <property type="match status" value="1"/>
</dbReference>
<dbReference type="InterPro" id="IPR036890">
    <property type="entry name" value="HATPase_C_sf"/>
</dbReference>
<dbReference type="Pfam" id="PF13191">
    <property type="entry name" value="AAA_16"/>
    <property type="match status" value="1"/>
</dbReference>
<dbReference type="SMART" id="SM00220">
    <property type="entry name" value="S_TKc"/>
    <property type="match status" value="1"/>
</dbReference>
<keyword evidence="2" id="KW-0808">Transferase</keyword>
<dbReference type="GO" id="GO:0005524">
    <property type="term" value="F:ATP binding"/>
    <property type="evidence" value="ECO:0007669"/>
    <property type="project" value="InterPro"/>
</dbReference>
<dbReference type="PANTHER" id="PTHR43642:SF1">
    <property type="entry name" value="HYBRID SIGNAL TRANSDUCTION HISTIDINE KINASE G"/>
    <property type="match status" value="1"/>
</dbReference>
<dbReference type="Pfam" id="PF01590">
    <property type="entry name" value="GAF"/>
    <property type="match status" value="1"/>
</dbReference>
<dbReference type="Pfam" id="PF07568">
    <property type="entry name" value="HisKA_2"/>
    <property type="match status" value="1"/>
</dbReference>
<dbReference type="STRING" id="1462993.A6V36_08900"/>
<dbReference type="SMART" id="SM00065">
    <property type="entry name" value="GAF"/>
    <property type="match status" value="1"/>
</dbReference>
<dbReference type="EMBL" id="LXKA01000221">
    <property type="protein sequence ID" value="OAJ61124.1"/>
    <property type="molecule type" value="Genomic_DNA"/>
</dbReference>
<dbReference type="Gene3D" id="3.40.50.300">
    <property type="entry name" value="P-loop containing nucleotide triphosphate hydrolases"/>
    <property type="match status" value="1"/>
</dbReference>
<dbReference type="InterPro" id="IPR011495">
    <property type="entry name" value="Sig_transdc_His_kin_sub2_dim/P"/>
</dbReference>
<dbReference type="SMART" id="SM00387">
    <property type="entry name" value="HATPase_c"/>
    <property type="match status" value="1"/>
</dbReference>